<name>A0AAE3A4A0_9FIRM</name>
<dbReference type="PANTHER" id="PTHR11717">
    <property type="entry name" value="LOW MOLECULAR WEIGHT PROTEIN TYROSINE PHOSPHATASE"/>
    <property type="match status" value="1"/>
</dbReference>
<dbReference type="SUPFAM" id="SSF52788">
    <property type="entry name" value="Phosphotyrosine protein phosphatases I"/>
    <property type="match status" value="1"/>
</dbReference>
<feature type="active site" description="Nucleophile" evidence="6">
    <location>
        <position position="8"/>
    </location>
</feature>
<dbReference type="SMART" id="SM00226">
    <property type="entry name" value="LMWPc"/>
    <property type="match status" value="1"/>
</dbReference>
<protein>
    <recommendedName>
        <fullName evidence="2">protein-tyrosine-phosphatase</fullName>
        <ecNumber evidence="2">3.1.3.48</ecNumber>
    </recommendedName>
</protein>
<dbReference type="Gene3D" id="3.40.50.2300">
    <property type="match status" value="1"/>
</dbReference>
<keyword evidence="4" id="KW-0904">Protein phosphatase</keyword>
<evidence type="ECO:0000256" key="2">
    <source>
        <dbReference type="ARBA" id="ARBA00013064"/>
    </source>
</evidence>
<keyword evidence="9" id="KW-1185">Reference proteome</keyword>
<dbReference type="PRINTS" id="PR00719">
    <property type="entry name" value="LMWPTPASE"/>
</dbReference>
<dbReference type="InterPro" id="IPR017867">
    <property type="entry name" value="Tyr_phospatase_low_mol_wt"/>
</dbReference>
<feature type="active site" evidence="6">
    <location>
        <position position="14"/>
    </location>
</feature>
<gene>
    <name evidence="8" type="ORF">LKD75_16510</name>
</gene>
<comment type="caution">
    <text evidence="8">The sequence shown here is derived from an EMBL/GenBank/DDBJ whole genome shotgun (WGS) entry which is preliminary data.</text>
</comment>
<organism evidence="8 9">
    <name type="scientific">Waltera acetigignens</name>
    <dbReference type="NCBI Taxonomy" id="2981769"/>
    <lineage>
        <taxon>Bacteria</taxon>
        <taxon>Bacillati</taxon>
        <taxon>Bacillota</taxon>
        <taxon>Clostridia</taxon>
        <taxon>Lachnospirales</taxon>
        <taxon>Lachnospiraceae</taxon>
        <taxon>Waltera</taxon>
    </lineage>
</organism>
<evidence type="ECO:0000256" key="4">
    <source>
        <dbReference type="ARBA" id="ARBA00022912"/>
    </source>
</evidence>
<evidence type="ECO:0000313" key="8">
    <source>
        <dbReference type="EMBL" id="MCC2121164.1"/>
    </source>
</evidence>
<dbReference type="AlphaFoldDB" id="A0AAE3A4A0"/>
<sequence>MIKVLFVCHGNICRSPMAEFVMKKLVSDARLTARFQIVSAATSTEEIWNGIGNPVYPPAKAELARHGISCEGKRARQVTRADYAEYDYLIGMDGANIRNMLRIFGGDPEGKVAKLLSYAGSERDISDPWYTGDFGTTYDDVLEGCTAFLEYLQQNSKIDT</sequence>
<evidence type="ECO:0000256" key="6">
    <source>
        <dbReference type="PIRSR" id="PIRSR617867-1"/>
    </source>
</evidence>
<dbReference type="EC" id="3.1.3.48" evidence="2"/>
<evidence type="ECO:0000313" key="9">
    <source>
        <dbReference type="Proteomes" id="UP001197795"/>
    </source>
</evidence>
<feature type="domain" description="Phosphotyrosine protein phosphatase I" evidence="7">
    <location>
        <begin position="2"/>
        <end position="151"/>
    </location>
</feature>
<dbReference type="RefSeq" id="WP_227733923.1">
    <property type="nucleotide sequence ID" value="NZ_JAJEPV010000062.1"/>
</dbReference>
<dbReference type="InterPro" id="IPR036196">
    <property type="entry name" value="Ptyr_pPase_sf"/>
</dbReference>
<dbReference type="CDD" id="cd16343">
    <property type="entry name" value="LMWPTP"/>
    <property type="match status" value="1"/>
</dbReference>
<dbReference type="Pfam" id="PF01451">
    <property type="entry name" value="LMWPc"/>
    <property type="match status" value="1"/>
</dbReference>
<evidence type="ECO:0000256" key="1">
    <source>
        <dbReference type="ARBA" id="ARBA00011063"/>
    </source>
</evidence>
<dbReference type="InterPro" id="IPR050438">
    <property type="entry name" value="LMW_PTPase"/>
</dbReference>
<comment type="similarity">
    <text evidence="1">Belongs to the low molecular weight phosphotyrosine protein phosphatase family.</text>
</comment>
<accession>A0AAE3A4A0</accession>
<reference evidence="8 9" key="1">
    <citation type="submission" date="2021-10" db="EMBL/GenBank/DDBJ databases">
        <title>Anaerobic single-cell dispensing facilitates the cultivation of human gut bacteria.</title>
        <authorList>
            <person name="Afrizal A."/>
        </authorList>
    </citation>
    <scope>NUCLEOTIDE SEQUENCE [LARGE SCALE GENOMIC DNA]</scope>
    <source>
        <strain evidence="8 9">CLA-AA-H273</strain>
    </source>
</reference>
<feature type="active site" description="Proton donor" evidence="6">
    <location>
        <position position="127"/>
    </location>
</feature>
<dbReference type="GO" id="GO:0004725">
    <property type="term" value="F:protein tyrosine phosphatase activity"/>
    <property type="evidence" value="ECO:0007669"/>
    <property type="project" value="UniProtKB-EC"/>
</dbReference>
<evidence type="ECO:0000256" key="3">
    <source>
        <dbReference type="ARBA" id="ARBA00022801"/>
    </source>
</evidence>
<keyword evidence="3" id="KW-0378">Hydrolase</keyword>
<dbReference type="InterPro" id="IPR023485">
    <property type="entry name" value="Ptyr_pPase"/>
</dbReference>
<comment type="catalytic activity">
    <reaction evidence="5">
        <text>O-phospho-L-tyrosyl-[protein] + H2O = L-tyrosyl-[protein] + phosphate</text>
        <dbReference type="Rhea" id="RHEA:10684"/>
        <dbReference type="Rhea" id="RHEA-COMP:10136"/>
        <dbReference type="Rhea" id="RHEA-COMP:20101"/>
        <dbReference type="ChEBI" id="CHEBI:15377"/>
        <dbReference type="ChEBI" id="CHEBI:43474"/>
        <dbReference type="ChEBI" id="CHEBI:46858"/>
        <dbReference type="ChEBI" id="CHEBI:61978"/>
        <dbReference type="EC" id="3.1.3.48"/>
    </reaction>
</comment>
<proteinExistence type="inferred from homology"/>
<dbReference type="PANTHER" id="PTHR11717:SF7">
    <property type="entry name" value="LOW MOLECULAR WEIGHT PHOSPHOTYROSINE PROTEIN PHOSPHATASE"/>
    <property type="match status" value="1"/>
</dbReference>
<evidence type="ECO:0000259" key="7">
    <source>
        <dbReference type="SMART" id="SM00226"/>
    </source>
</evidence>
<dbReference type="EMBL" id="JAJEPV010000062">
    <property type="protein sequence ID" value="MCC2121164.1"/>
    <property type="molecule type" value="Genomic_DNA"/>
</dbReference>
<evidence type="ECO:0000256" key="5">
    <source>
        <dbReference type="ARBA" id="ARBA00051722"/>
    </source>
</evidence>
<dbReference type="Proteomes" id="UP001197795">
    <property type="component" value="Unassembled WGS sequence"/>
</dbReference>